<comment type="caution">
    <text evidence="6">The sequence shown here is derived from an EMBL/GenBank/DDBJ whole genome shotgun (WGS) entry which is preliminary data.</text>
</comment>
<dbReference type="RefSeq" id="WP_344228448.1">
    <property type="nucleotide sequence ID" value="NZ_BAAARI010000011.1"/>
</dbReference>
<dbReference type="InterPro" id="IPR001525">
    <property type="entry name" value="C5_MeTfrase"/>
</dbReference>
<sequence length="478" mass="50498">MTPLLAGELFAGVAGLSMAVSAVFGSRPGWFAEIDAAPSKVLAHRFPGVPNLGDVSRIDFRAVAHTAIRVGGFPCQDVSLAGGRRGMKDGTRSGLWSEFARSIAEDRPDWVVIENVRGLLSAEAHSDVERCPWCLGEDDEQHALRALGAVLGDLAELGFDAEWVGVRASDVGAPHGRFRVFILAWPRERTVAPDAAGRGRDGRTRVEVGCEIERTPAPGGGCEPGDLTLLPTPAAMNPNDGEGTESWLARRERVKATATNGNGMGMPLSIAVQLLPTPAASSGSHGGPNRTYGDGSPTLDGIMHLLPTPDAYSGSRGGSQHPDKRRDGGHTVSLSDVTEHELNLMPTPRATRGGSSTEMSYAMGGERADDERPQGVVAPADSWGPYAGAIRRAEVAFGRPAPSPVRHDGKGGKARLNPELPEWMMGWPAGWVTDPAIGLSRAEQLKAAGNGVVPQQAAYALRLMLARRGVPPIERRAA</sequence>
<keyword evidence="4" id="KW-0949">S-adenosyl-L-methionine</keyword>
<gene>
    <name evidence="6" type="ORF">GCM10009862_16230</name>
</gene>
<comment type="similarity">
    <text evidence="4">Belongs to the class I-like SAM-binding methyltransferase superfamily. C5-methyltransferase family.</text>
</comment>
<accession>A0ABN3PDF0</accession>
<name>A0ABN3PDF0_9MICO</name>
<keyword evidence="7" id="KW-1185">Reference proteome</keyword>
<organism evidence="6 7">
    <name type="scientific">Microbacterium binotii</name>
    <dbReference type="NCBI Taxonomy" id="462710"/>
    <lineage>
        <taxon>Bacteria</taxon>
        <taxon>Bacillati</taxon>
        <taxon>Actinomycetota</taxon>
        <taxon>Actinomycetes</taxon>
        <taxon>Micrococcales</taxon>
        <taxon>Microbacteriaceae</taxon>
        <taxon>Microbacterium</taxon>
    </lineage>
</organism>
<evidence type="ECO:0000256" key="2">
    <source>
        <dbReference type="ARBA" id="ARBA00022679"/>
    </source>
</evidence>
<reference evidence="6 7" key="1">
    <citation type="journal article" date="2019" name="Int. J. Syst. Evol. Microbiol.">
        <title>The Global Catalogue of Microorganisms (GCM) 10K type strain sequencing project: providing services to taxonomists for standard genome sequencing and annotation.</title>
        <authorList>
            <consortium name="The Broad Institute Genomics Platform"/>
            <consortium name="The Broad Institute Genome Sequencing Center for Infectious Disease"/>
            <person name="Wu L."/>
            <person name="Ma J."/>
        </authorList>
    </citation>
    <scope>NUCLEOTIDE SEQUENCE [LARGE SCALE GENOMIC DNA]</scope>
    <source>
        <strain evidence="6 7">JCM 16365</strain>
    </source>
</reference>
<proteinExistence type="inferred from homology"/>
<dbReference type="GO" id="GO:0032259">
    <property type="term" value="P:methylation"/>
    <property type="evidence" value="ECO:0007669"/>
    <property type="project" value="UniProtKB-KW"/>
</dbReference>
<evidence type="ECO:0000256" key="5">
    <source>
        <dbReference type="SAM" id="MobiDB-lite"/>
    </source>
</evidence>
<dbReference type="PROSITE" id="PS51679">
    <property type="entry name" value="SAM_MT_C5"/>
    <property type="match status" value="1"/>
</dbReference>
<evidence type="ECO:0000256" key="4">
    <source>
        <dbReference type="PROSITE-ProRule" id="PRU01016"/>
    </source>
</evidence>
<evidence type="ECO:0000313" key="7">
    <source>
        <dbReference type="Proteomes" id="UP001500274"/>
    </source>
</evidence>
<dbReference type="Pfam" id="PF00145">
    <property type="entry name" value="DNA_methylase"/>
    <property type="match status" value="1"/>
</dbReference>
<dbReference type="Gene3D" id="3.40.50.150">
    <property type="entry name" value="Vaccinia Virus protein VP39"/>
    <property type="match status" value="1"/>
</dbReference>
<feature type="region of interest" description="Disordered" evidence="5">
    <location>
        <begin position="277"/>
        <end position="331"/>
    </location>
</feature>
<feature type="active site" evidence="4">
    <location>
        <position position="75"/>
    </location>
</feature>
<keyword evidence="2 4" id="KW-0808">Transferase</keyword>
<dbReference type="EMBL" id="BAAARI010000011">
    <property type="protein sequence ID" value="GAA2577674.1"/>
    <property type="molecule type" value="Genomic_DNA"/>
</dbReference>
<evidence type="ECO:0000256" key="3">
    <source>
        <dbReference type="ARBA" id="ARBA00022747"/>
    </source>
</evidence>
<dbReference type="GO" id="GO:0008168">
    <property type="term" value="F:methyltransferase activity"/>
    <property type="evidence" value="ECO:0007669"/>
    <property type="project" value="UniProtKB-KW"/>
</dbReference>
<evidence type="ECO:0000313" key="6">
    <source>
        <dbReference type="EMBL" id="GAA2577674.1"/>
    </source>
</evidence>
<protein>
    <submittedName>
        <fullName evidence="6">DNA cytosine methyltransferase</fullName>
    </submittedName>
</protein>
<dbReference type="SUPFAM" id="SSF53335">
    <property type="entry name" value="S-adenosyl-L-methionine-dependent methyltransferases"/>
    <property type="match status" value="1"/>
</dbReference>
<dbReference type="PRINTS" id="PR00105">
    <property type="entry name" value="C5METTRFRASE"/>
</dbReference>
<keyword evidence="3" id="KW-0680">Restriction system</keyword>
<evidence type="ECO:0000256" key="1">
    <source>
        <dbReference type="ARBA" id="ARBA00022603"/>
    </source>
</evidence>
<keyword evidence="1 4" id="KW-0489">Methyltransferase</keyword>
<dbReference type="Proteomes" id="UP001500274">
    <property type="component" value="Unassembled WGS sequence"/>
</dbReference>
<dbReference type="InterPro" id="IPR029063">
    <property type="entry name" value="SAM-dependent_MTases_sf"/>
</dbReference>